<protein>
    <submittedName>
        <fullName evidence="1">Uncharacterized protein</fullName>
    </submittedName>
</protein>
<sequence>MKKNKITATTTQCKKHSKKRKLLLATLVTGAIVWPICSFVKASSK</sequence>
<reference evidence="1 2" key="1">
    <citation type="submission" date="2020-07" db="EMBL/GenBank/DDBJ databases">
        <title>Description of Limosilactobacillus balticus sp. nov., Limosilactobacillus agrestis sp. nov., Limosilactobacillus albertensis sp. nov., Limosilactobacillus rudii sp. nov., Limosilactobacillus fastidiosus sp. nov., five novel Limosilactobacillus species isolated from the vertebrate gastrointestinal tract, and proposal of 6 subspecies of Limosilactobacillus reuteri adapted to the gastrointestinal tract of specific vertebrate hosts.</title>
        <authorList>
            <person name="Li F."/>
            <person name="Cheng C."/>
            <person name="Zheng J."/>
            <person name="Quevedo R.M."/>
            <person name="Li J."/>
            <person name="Roos S."/>
            <person name="Gaenzle M.G."/>
            <person name="Walter J."/>
        </authorList>
    </citation>
    <scope>NUCLEOTIDE SEQUENCE [LARGE SCALE GENOMIC DNA]</scope>
    <source>
        <strain evidence="1 2">STM2_1</strain>
    </source>
</reference>
<comment type="caution">
    <text evidence="1">The sequence shown here is derived from an EMBL/GenBank/DDBJ whole genome shotgun (WGS) entry which is preliminary data.</text>
</comment>
<organism evidence="1 2">
    <name type="scientific">Limosilactobacillus rudii</name>
    <dbReference type="NCBI Taxonomy" id="2759755"/>
    <lineage>
        <taxon>Bacteria</taxon>
        <taxon>Bacillati</taxon>
        <taxon>Bacillota</taxon>
        <taxon>Bacilli</taxon>
        <taxon>Lactobacillales</taxon>
        <taxon>Lactobacillaceae</taxon>
        <taxon>Limosilactobacillus</taxon>
    </lineage>
</organism>
<proteinExistence type="predicted"/>
<dbReference type="EMBL" id="JACIVA010000039">
    <property type="protein sequence ID" value="MBB1096990.1"/>
    <property type="molecule type" value="Genomic_DNA"/>
</dbReference>
<dbReference type="AlphaFoldDB" id="A0A7W3YMW8"/>
<dbReference type="Proteomes" id="UP000517106">
    <property type="component" value="Unassembled WGS sequence"/>
</dbReference>
<gene>
    <name evidence="1" type="ORF">H5S09_03355</name>
</gene>
<evidence type="ECO:0000313" key="1">
    <source>
        <dbReference type="EMBL" id="MBB1096990.1"/>
    </source>
</evidence>
<dbReference type="RefSeq" id="WP_182595696.1">
    <property type="nucleotide sequence ID" value="NZ_JACIVA010000039.1"/>
</dbReference>
<name>A0A7W3YMW8_9LACO</name>
<evidence type="ECO:0000313" key="2">
    <source>
        <dbReference type="Proteomes" id="UP000517106"/>
    </source>
</evidence>
<keyword evidence="2" id="KW-1185">Reference proteome</keyword>
<accession>A0A7W3YMW8</accession>